<sequence length="234" mass="27052">MHYCKEMLLIADEMRHFEGFSGALAVSNIEYMGTPNLREKQLSEFLIYSNEKEIVEQQQILFNTLWEKAIPAKQRIKEIELGIKREFAETIRDPTEIRKLFSKLLESAEKDILSISTPNTIKRIEKLGIINQIIKAANLGIKVRLLIDSHTFNEKINDKYGGELAQIKYHKLIKSLQSFVISMIVDESLLLVIDIKDESQENFEDSIGLATFTNIRSTLDIYLSLFEKGWHQSE</sequence>
<dbReference type="SUPFAM" id="SSF56024">
    <property type="entry name" value="Phospholipase D/nuclease"/>
    <property type="match status" value="1"/>
</dbReference>
<evidence type="ECO:0000313" key="2">
    <source>
        <dbReference type="Proteomes" id="UP000294299"/>
    </source>
</evidence>
<reference evidence="1 2" key="1">
    <citation type="submission" date="2019-02" db="EMBL/GenBank/DDBJ databases">
        <authorList>
            <person name="Lehtovirta-Morley E L."/>
        </authorList>
    </citation>
    <scope>NUCLEOTIDE SEQUENCE [LARGE SCALE GENOMIC DNA]</scope>
    <source>
        <strain evidence="1">NFRAN1</strain>
    </source>
</reference>
<dbReference type="AlphaFoldDB" id="A0A484IBK6"/>
<protein>
    <submittedName>
        <fullName evidence="1">Uncharacterized protein</fullName>
    </submittedName>
</protein>
<evidence type="ECO:0000313" key="1">
    <source>
        <dbReference type="EMBL" id="VFJ13607.1"/>
    </source>
</evidence>
<keyword evidence="2" id="KW-1185">Reference proteome</keyword>
<accession>A0A484IBK6</accession>
<dbReference type="Proteomes" id="UP000294299">
    <property type="component" value="Chromosome NFRAN"/>
</dbReference>
<dbReference type="KEGG" id="nfn:NFRAN_1285"/>
<organism evidence="1 2">
    <name type="scientific">Candidatus Nitrosocosmicus franklandianus</name>
    <dbReference type="NCBI Taxonomy" id="1798806"/>
    <lineage>
        <taxon>Archaea</taxon>
        <taxon>Nitrososphaerota</taxon>
        <taxon>Nitrososphaeria</taxon>
        <taxon>Nitrososphaerales</taxon>
        <taxon>Nitrososphaeraceae</taxon>
        <taxon>Candidatus Nitrosocosmicus</taxon>
    </lineage>
</organism>
<gene>
    <name evidence="1" type="ORF">NFRAN_1285</name>
</gene>
<dbReference type="EMBL" id="LR216287">
    <property type="protein sequence ID" value="VFJ13607.1"/>
    <property type="molecule type" value="Genomic_DNA"/>
</dbReference>
<proteinExistence type="predicted"/>
<name>A0A484IBK6_9ARCH</name>
<dbReference type="Gene3D" id="3.30.870.10">
    <property type="entry name" value="Endonuclease Chain A"/>
    <property type="match status" value="1"/>
</dbReference>